<reference evidence="3" key="1">
    <citation type="journal article" date="2019" name="Int. J. Syst. Evol. Microbiol.">
        <title>The Global Catalogue of Microorganisms (GCM) 10K type strain sequencing project: providing services to taxonomists for standard genome sequencing and annotation.</title>
        <authorList>
            <consortium name="The Broad Institute Genomics Platform"/>
            <consortium name="The Broad Institute Genome Sequencing Center for Infectious Disease"/>
            <person name="Wu L."/>
            <person name="Ma J."/>
        </authorList>
    </citation>
    <scope>NUCLEOTIDE SEQUENCE [LARGE SCALE GENOMIC DNA]</scope>
    <source>
        <strain evidence="3">CCUG 62974</strain>
    </source>
</reference>
<accession>A0ABW3E0C4</accession>
<keyword evidence="3" id="KW-1185">Reference proteome</keyword>
<feature type="region of interest" description="Disordered" evidence="1">
    <location>
        <begin position="44"/>
        <end position="64"/>
    </location>
</feature>
<dbReference type="Proteomes" id="UP001597024">
    <property type="component" value="Unassembled WGS sequence"/>
</dbReference>
<evidence type="ECO:0000313" key="3">
    <source>
        <dbReference type="Proteomes" id="UP001597024"/>
    </source>
</evidence>
<name>A0ABW3E0C4_9ACTN</name>
<dbReference type="EMBL" id="JBHTHX010001886">
    <property type="protein sequence ID" value="MFD0889533.1"/>
    <property type="molecule type" value="Genomic_DNA"/>
</dbReference>
<comment type="caution">
    <text evidence="2">The sequence shown here is derived from an EMBL/GenBank/DDBJ whole genome shotgun (WGS) entry which is preliminary data.</text>
</comment>
<proteinExistence type="predicted"/>
<feature type="non-terminal residue" evidence="2">
    <location>
        <position position="1"/>
    </location>
</feature>
<gene>
    <name evidence="2" type="ORF">ACFQ08_33780</name>
</gene>
<evidence type="ECO:0000256" key="1">
    <source>
        <dbReference type="SAM" id="MobiDB-lite"/>
    </source>
</evidence>
<protein>
    <submittedName>
        <fullName evidence="2">Uncharacterized protein</fullName>
    </submittedName>
</protein>
<organism evidence="2 3">
    <name type="scientific">Streptosporangium algeriense</name>
    <dbReference type="NCBI Taxonomy" id="1682748"/>
    <lineage>
        <taxon>Bacteria</taxon>
        <taxon>Bacillati</taxon>
        <taxon>Actinomycetota</taxon>
        <taxon>Actinomycetes</taxon>
        <taxon>Streptosporangiales</taxon>
        <taxon>Streptosporangiaceae</taxon>
        <taxon>Streptosporangium</taxon>
    </lineage>
</organism>
<sequence>LRMIAGLEEVTSGDLWLGGTLANDLLSAVTDGARLEVHGGQGRPHVAGIITPPGFRLRRTPTRP</sequence>
<evidence type="ECO:0000313" key="2">
    <source>
        <dbReference type="EMBL" id="MFD0889533.1"/>
    </source>
</evidence>